<sequence length="261" mass="28477">MDLQQSSAVVTLVQNGQMAAAEVVSPDRTQGVRRVHKRVTSPTSLQTGDFGILWKRNKSDGEASTSHGNVGEIVSTASYLSSDRGAQDMAQGLGLDAMDVDDLQSMISERYLRNISKQWHARKKTSENAQLVKAYNAALRQAKASGRIKGHYQAHASAAFNIEVRNVLKERQHEGLSPGYRADLEERLKIAKQVIDNSSALPGLGNGYVNLEQAYSSANDDLHQTITPAYVQRVQSLAARGVFKKIGDGVEDTVLKMVQAL</sequence>
<evidence type="ECO:0000313" key="2">
    <source>
        <dbReference type="Proteomes" id="UP000054558"/>
    </source>
</evidence>
<keyword evidence="2" id="KW-1185">Reference proteome</keyword>
<reference evidence="1 2" key="1">
    <citation type="journal article" date="2014" name="Nat. Commun.">
        <title>Klebsormidium flaccidum genome reveals primary factors for plant terrestrial adaptation.</title>
        <authorList>
            <person name="Hori K."/>
            <person name="Maruyama F."/>
            <person name="Fujisawa T."/>
            <person name="Togashi T."/>
            <person name="Yamamoto N."/>
            <person name="Seo M."/>
            <person name="Sato S."/>
            <person name="Yamada T."/>
            <person name="Mori H."/>
            <person name="Tajima N."/>
            <person name="Moriyama T."/>
            <person name="Ikeuchi M."/>
            <person name="Watanabe M."/>
            <person name="Wada H."/>
            <person name="Kobayashi K."/>
            <person name="Saito M."/>
            <person name="Masuda T."/>
            <person name="Sasaki-Sekimoto Y."/>
            <person name="Mashiguchi K."/>
            <person name="Awai K."/>
            <person name="Shimojima M."/>
            <person name="Masuda S."/>
            <person name="Iwai M."/>
            <person name="Nobusawa T."/>
            <person name="Narise T."/>
            <person name="Kondo S."/>
            <person name="Saito H."/>
            <person name="Sato R."/>
            <person name="Murakawa M."/>
            <person name="Ihara Y."/>
            <person name="Oshima-Yamada Y."/>
            <person name="Ohtaka K."/>
            <person name="Satoh M."/>
            <person name="Sonobe K."/>
            <person name="Ishii M."/>
            <person name="Ohtani R."/>
            <person name="Kanamori-Sato M."/>
            <person name="Honoki R."/>
            <person name="Miyazaki D."/>
            <person name="Mochizuki H."/>
            <person name="Umetsu J."/>
            <person name="Higashi K."/>
            <person name="Shibata D."/>
            <person name="Kamiya Y."/>
            <person name="Sato N."/>
            <person name="Nakamura Y."/>
            <person name="Tabata S."/>
            <person name="Ida S."/>
            <person name="Kurokawa K."/>
            <person name="Ohta H."/>
        </authorList>
    </citation>
    <scope>NUCLEOTIDE SEQUENCE [LARGE SCALE GENOMIC DNA]</scope>
    <source>
        <strain evidence="1 2">NIES-2285</strain>
    </source>
</reference>
<accession>A0A0U9HK35</accession>
<organism evidence="1 2">
    <name type="scientific">Klebsormidium nitens</name>
    <name type="common">Green alga</name>
    <name type="synonym">Ulothrix nitens</name>
    <dbReference type="NCBI Taxonomy" id="105231"/>
    <lineage>
        <taxon>Eukaryota</taxon>
        <taxon>Viridiplantae</taxon>
        <taxon>Streptophyta</taxon>
        <taxon>Klebsormidiophyceae</taxon>
        <taxon>Klebsormidiales</taxon>
        <taxon>Klebsormidiaceae</taxon>
        <taxon>Klebsormidium</taxon>
    </lineage>
</organism>
<dbReference type="Proteomes" id="UP000054558">
    <property type="component" value="Unassembled WGS sequence"/>
</dbReference>
<proteinExistence type="predicted"/>
<evidence type="ECO:0000313" key="1">
    <source>
        <dbReference type="EMBL" id="GAQ85451.1"/>
    </source>
</evidence>
<gene>
    <name evidence="1" type="ORF">KFL_002360040</name>
</gene>
<dbReference type="AlphaFoldDB" id="A0A0U9HK35"/>
<dbReference type="EMBL" id="DF237185">
    <property type="protein sequence ID" value="GAQ85451.1"/>
    <property type="molecule type" value="Genomic_DNA"/>
</dbReference>
<protein>
    <submittedName>
        <fullName evidence="1">Uncharacterized protein</fullName>
    </submittedName>
</protein>
<name>A0A0U9HK35_KLENI</name>